<proteinExistence type="predicted"/>
<feature type="region of interest" description="Disordered" evidence="1">
    <location>
        <begin position="1"/>
        <end position="154"/>
    </location>
</feature>
<dbReference type="EMBL" id="HBKQ01055000">
    <property type="protein sequence ID" value="CAE2281129.1"/>
    <property type="molecule type" value="Transcribed_RNA"/>
</dbReference>
<evidence type="ECO:0000256" key="1">
    <source>
        <dbReference type="SAM" id="MobiDB-lite"/>
    </source>
</evidence>
<sequence length="173" mass="18227">MSSTRGPRRSSIGSSAAGMLKRLGRRGSVETNPDPSETISPDLLSDLRDLDVGSDDEGGAKAVPVPTPSPPPSQSSQQEPEVPRGHMRTRRRGSASEAMLHAAIAASTGCGSDDSDDDSDSDDSGTWGTWTPKKTIHQQGAKAASAKYEGASVSVPHSRYHRAEVDWVSGRTD</sequence>
<evidence type="ECO:0000313" key="2">
    <source>
        <dbReference type="EMBL" id="CAE2281129.1"/>
    </source>
</evidence>
<feature type="compositionally biased region" description="Polar residues" evidence="1">
    <location>
        <begin position="29"/>
        <end position="39"/>
    </location>
</feature>
<protein>
    <submittedName>
        <fullName evidence="2">Uncharacterized protein</fullName>
    </submittedName>
</protein>
<organism evidence="2">
    <name type="scientific">Odontella aurita</name>
    <dbReference type="NCBI Taxonomy" id="265563"/>
    <lineage>
        <taxon>Eukaryota</taxon>
        <taxon>Sar</taxon>
        <taxon>Stramenopiles</taxon>
        <taxon>Ochrophyta</taxon>
        <taxon>Bacillariophyta</taxon>
        <taxon>Mediophyceae</taxon>
        <taxon>Biddulphiophycidae</taxon>
        <taxon>Eupodiscales</taxon>
        <taxon>Odontellaceae</taxon>
        <taxon>Odontella</taxon>
    </lineage>
</organism>
<dbReference type="AlphaFoldDB" id="A0A7S4K1T8"/>
<feature type="compositionally biased region" description="Acidic residues" evidence="1">
    <location>
        <begin position="113"/>
        <end position="123"/>
    </location>
</feature>
<accession>A0A7S4K1T8</accession>
<reference evidence="2" key="1">
    <citation type="submission" date="2021-01" db="EMBL/GenBank/DDBJ databases">
        <authorList>
            <person name="Corre E."/>
            <person name="Pelletier E."/>
            <person name="Niang G."/>
            <person name="Scheremetjew M."/>
            <person name="Finn R."/>
            <person name="Kale V."/>
            <person name="Holt S."/>
            <person name="Cochrane G."/>
            <person name="Meng A."/>
            <person name="Brown T."/>
            <person name="Cohen L."/>
        </authorList>
    </citation>
    <scope>NUCLEOTIDE SEQUENCE</scope>
    <source>
        <strain evidence="2">Isolate 1302-5</strain>
    </source>
</reference>
<name>A0A7S4K1T8_9STRA</name>
<gene>
    <name evidence="2" type="ORF">OAUR00152_LOCUS37694</name>
</gene>